<evidence type="ECO:0000313" key="2">
    <source>
        <dbReference type="EMBL" id="ODO62255.1"/>
    </source>
</evidence>
<dbReference type="Proteomes" id="UP000094892">
    <property type="component" value="Unassembled WGS sequence"/>
</dbReference>
<dbReference type="InterPro" id="IPR001387">
    <property type="entry name" value="Cro/C1-type_HTH"/>
</dbReference>
<dbReference type="Gene3D" id="1.10.260.40">
    <property type="entry name" value="lambda repressor-like DNA-binding domains"/>
    <property type="match status" value="1"/>
</dbReference>
<evidence type="ECO:0000313" key="3">
    <source>
        <dbReference type="EMBL" id="QQM61888.1"/>
    </source>
</evidence>
<evidence type="ECO:0000313" key="4">
    <source>
        <dbReference type="Proteomes" id="UP000094892"/>
    </source>
</evidence>
<protein>
    <submittedName>
        <fullName evidence="3">Helix-turn-helix transcriptional regulator</fullName>
    </submittedName>
</protein>
<accession>A0A1E3KTR4</accession>
<dbReference type="EMBL" id="MCOL01000001">
    <property type="protein sequence ID" value="ODO62255.1"/>
    <property type="molecule type" value="Genomic_DNA"/>
</dbReference>
<dbReference type="GO" id="GO:0003677">
    <property type="term" value="F:DNA binding"/>
    <property type="evidence" value="ECO:0007669"/>
    <property type="project" value="InterPro"/>
</dbReference>
<dbReference type="Proteomes" id="UP000595466">
    <property type="component" value="Chromosome"/>
</dbReference>
<dbReference type="EMBL" id="CP066817">
    <property type="protein sequence ID" value="QQM61888.1"/>
    <property type="molecule type" value="Genomic_DNA"/>
</dbReference>
<sequence length="78" mass="8650">MNVPVVKKDANLVLRDIRKKKHLTLSELGHSMNLRSGQALANIEYGTNKLTLEKAFLAANALGVSVNVFLQAKVKQYE</sequence>
<dbReference type="InterPro" id="IPR010982">
    <property type="entry name" value="Lambda_DNA-bd_dom_sf"/>
</dbReference>
<dbReference type="SUPFAM" id="SSF47413">
    <property type="entry name" value="lambda repressor-like DNA-binding domains"/>
    <property type="match status" value="1"/>
</dbReference>
<organism evidence="2 4">
    <name type="scientific">Lactiplantibacillus plantarum</name>
    <name type="common">Lactobacillus plantarum</name>
    <dbReference type="NCBI Taxonomy" id="1590"/>
    <lineage>
        <taxon>Bacteria</taxon>
        <taxon>Bacillati</taxon>
        <taxon>Bacillota</taxon>
        <taxon>Bacilli</taxon>
        <taxon>Lactobacillales</taxon>
        <taxon>Lactobacillaceae</taxon>
        <taxon>Lactiplantibacillus</taxon>
    </lineage>
</organism>
<dbReference type="CDD" id="cd00093">
    <property type="entry name" value="HTH_XRE"/>
    <property type="match status" value="1"/>
</dbReference>
<proteinExistence type="predicted"/>
<dbReference type="AlphaFoldDB" id="A0A1E3KTR4"/>
<feature type="domain" description="HTH cro/C1-type" evidence="1">
    <location>
        <begin position="14"/>
        <end position="69"/>
    </location>
</feature>
<evidence type="ECO:0000259" key="1">
    <source>
        <dbReference type="PROSITE" id="PS50943"/>
    </source>
</evidence>
<dbReference type="Pfam" id="PF01381">
    <property type="entry name" value="HTH_3"/>
    <property type="match status" value="1"/>
</dbReference>
<dbReference type="PROSITE" id="PS50943">
    <property type="entry name" value="HTH_CROC1"/>
    <property type="match status" value="1"/>
</dbReference>
<reference evidence="2 4" key="1">
    <citation type="submission" date="2016-08" db="EMBL/GenBank/DDBJ databases">
        <title>Genome sequencing of Lactobacillus plantarum JSA22, isolated from fermented soybean paste.</title>
        <authorList>
            <person name="Choi H.S."/>
        </authorList>
    </citation>
    <scope>NUCLEOTIDE SEQUENCE [LARGE SCALE GENOMIC DNA]</scope>
    <source>
        <strain evidence="2 4">JSA22</strain>
    </source>
</reference>
<name>A0A1E3KTR4_LACPN</name>
<dbReference type="SMART" id="SM00530">
    <property type="entry name" value="HTH_XRE"/>
    <property type="match status" value="1"/>
</dbReference>
<dbReference type="PATRIC" id="fig|1590.151.peg.1348"/>
<dbReference type="RefSeq" id="WP_054397470.1">
    <property type="nucleotide sequence ID" value="NZ_CP032460.1"/>
</dbReference>
<evidence type="ECO:0000313" key="5">
    <source>
        <dbReference type="Proteomes" id="UP000595466"/>
    </source>
</evidence>
<gene>
    <name evidence="3" type="ORF">JH395_04865</name>
    <name evidence="2" type="ORF">LPJSA22_02262</name>
</gene>
<reference evidence="3 5" key="2">
    <citation type="submission" date="2020-12" db="EMBL/GenBank/DDBJ databases">
        <title>Whole genome sequencing of Lactobacillus plantarum PC518.</title>
        <authorList>
            <person name="Guo Q."/>
        </authorList>
    </citation>
    <scope>NUCLEOTIDE SEQUENCE [LARGE SCALE GENOMIC DNA]</scope>
    <source>
        <strain evidence="3 5">PC518</strain>
    </source>
</reference>